<evidence type="ECO:0000313" key="4">
    <source>
        <dbReference type="Proteomes" id="UP000602057"/>
    </source>
</evidence>
<dbReference type="Pfam" id="PF01757">
    <property type="entry name" value="Acyl_transf_3"/>
    <property type="match status" value="1"/>
</dbReference>
<dbReference type="GO" id="GO:0016747">
    <property type="term" value="F:acyltransferase activity, transferring groups other than amino-acyl groups"/>
    <property type="evidence" value="ECO:0007669"/>
    <property type="project" value="InterPro"/>
</dbReference>
<dbReference type="RefSeq" id="WP_188217003.1">
    <property type="nucleotide sequence ID" value="NZ_BAABGH010000002.1"/>
</dbReference>
<keyword evidence="1" id="KW-0472">Membrane</keyword>
<comment type="caution">
    <text evidence="3">The sequence shown here is derived from an EMBL/GenBank/DDBJ whole genome shotgun (WGS) entry which is preliminary data.</text>
</comment>
<evidence type="ECO:0000313" key="3">
    <source>
        <dbReference type="EMBL" id="MBD0836513.1"/>
    </source>
</evidence>
<feature type="transmembrane region" description="Helical" evidence="1">
    <location>
        <begin position="310"/>
        <end position="331"/>
    </location>
</feature>
<keyword evidence="1" id="KW-0812">Transmembrane</keyword>
<evidence type="ECO:0000256" key="1">
    <source>
        <dbReference type="SAM" id="Phobius"/>
    </source>
</evidence>
<dbReference type="Proteomes" id="UP000602057">
    <property type="component" value="Unassembled WGS sequence"/>
</dbReference>
<reference evidence="3" key="2">
    <citation type="submission" date="2020-09" db="EMBL/GenBank/DDBJ databases">
        <authorList>
            <person name="Wu Z."/>
        </authorList>
    </citation>
    <scope>NUCLEOTIDE SEQUENCE</scope>
    <source>
        <strain evidence="3">SC17</strain>
    </source>
</reference>
<accession>A0A8J6Q8R5</accession>
<keyword evidence="4" id="KW-1185">Reference proteome</keyword>
<sequence length="347" mass="40169">MFGTYRTLLAIAVVCTHLLLIPAIGQYAVHGFFILSGYLMTYIMHHTYGYDLKGIFRFGINRFLRLYPTYWFILLVSILIIYFYGEDYSRAYKDALYIPKEKKEFIYNFSLIFPRWTPHLIHPRLSPPSWALTVELLFYSLIAFGLSKTKRRTLIWFFSGVIYFVGTYFVGLGRGYRYDFILAGGLTFSIGAIIYHYKRFILSVLSQIGVKLNIYVLFILLVFNAVLGSVTHLKQDLSYINEMNFYLNYILNGLIIVYLIDNKLPFVSKSTDKSIGDYSYPIYLFHWQAGFAATMLLWGKPVLNNSFTGVLTVVVAFGLIIVLSKFSFILIDVPIQKVRQYVKGRVS</sequence>
<feature type="transmembrane region" description="Helical" evidence="1">
    <location>
        <begin position="209"/>
        <end position="231"/>
    </location>
</feature>
<dbReference type="InterPro" id="IPR050879">
    <property type="entry name" value="Acyltransferase_3"/>
</dbReference>
<dbReference type="EMBL" id="JACVXC010000005">
    <property type="protein sequence ID" value="MBD0836513.1"/>
    <property type="molecule type" value="Genomic_DNA"/>
</dbReference>
<feature type="transmembrane region" description="Helical" evidence="1">
    <location>
        <begin position="154"/>
        <end position="172"/>
    </location>
</feature>
<proteinExistence type="predicted"/>
<feature type="transmembrane region" description="Helical" evidence="1">
    <location>
        <begin position="7"/>
        <end position="25"/>
    </location>
</feature>
<feature type="transmembrane region" description="Helical" evidence="1">
    <location>
        <begin position="280"/>
        <end position="298"/>
    </location>
</feature>
<dbReference type="AlphaFoldDB" id="A0A8J6Q8R5"/>
<keyword evidence="3" id="KW-0012">Acyltransferase</keyword>
<dbReference type="GO" id="GO:0016020">
    <property type="term" value="C:membrane"/>
    <property type="evidence" value="ECO:0007669"/>
    <property type="project" value="TreeGrafter"/>
</dbReference>
<name>A0A8J6Q8R5_9FLAO</name>
<dbReference type="PANTHER" id="PTHR23028">
    <property type="entry name" value="ACETYLTRANSFERASE"/>
    <property type="match status" value="1"/>
</dbReference>
<feature type="transmembrane region" description="Helical" evidence="1">
    <location>
        <begin position="129"/>
        <end position="147"/>
    </location>
</feature>
<gene>
    <name evidence="3" type="ORF">ICJ84_13810</name>
</gene>
<keyword evidence="3" id="KW-0808">Transferase</keyword>
<organism evidence="3 4">
    <name type="scientific">Aestuariibaculum suncheonense</name>
    <dbReference type="NCBI Taxonomy" id="1028745"/>
    <lineage>
        <taxon>Bacteria</taxon>
        <taxon>Pseudomonadati</taxon>
        <taxon>Bacteroidota</taxon>
        <taxon>Flavobacteriia</taxon>
        <taxon>Flavobacteriales</taxon>
        <taxon>Flavobacteriaceae</taxon>
    </lineage>
</organism>
<dbReference type="GO" id="GO:0000271">
    <property type="term" value="P:polysaccharide biosynthetic process"/>
    <property type="evidence" value="ECO:0007669"/>
    <property type="project" value="TreeGrafter"/>
</dbReference>
<feature type="transmembrane region" description="Helical" evidence="1">
    <location>
        <begin position="63"/>
        <end position="84"/>
    </location>
</feature>
<dbReference type="InterPro" id="IPR002656">
    <property type="entry name" value="Acyl_transf_3_dom"/>
</dbReference>
<feature type="domain" description="Acyltransferase 3" evidence="2">
    <location>
        <begin position="6"/>
        <end position="319"/>
    </location>
</feature>
<feature type="transmembrane region" description="Helical" evidence="1">
    <location>
        <begin position="31"/>
        <end position="51"/>
    </location>
</feature>
<dbReference type="PANTHER" id="PTHR23028:SF53">
    <property type="entry name" value="ACYL_TRANSF_3 DOMAIN-CONTAINING PROTEIN"/>
    <property type="match status" value="1"/>
</dbReference>
<keyword evidence="1" id="KW-1133">Transmembrane helix</keyword>
<feature type="transmembrane region" description="Helical" evidence="1">
    <location>
        <begin position="243"/>
        <end position="260"/>
    </location>
</feature>
<evidence type="ECO:0000259" key="2">
    <source>
        <dbReference type="Pfam" id="PF01757"/>
    </source>
</evidence>
<feature type="transmembrane region" description="Helical" evidence="1">
    <location>
        <begin position="178"/>
        <end position="197"/>
    </location>
</feature>
<reference evidence="3" key="1">
    <citation type="journal article" date="2013" name="Int. J. Syst. Evol. Microbiol.">
        <title>Aestuariibaculum suncheonense gen. nov., sp. nov., a marine bacterium of the family Flavobacteriaceae isolated from a tidal flat and emended descriptions of the genera Gaetbulibacter and Tamlana.</title>
        <authorList>
            <person name="Jeong S.H."/>
            <person name="Park M.S."/>
            <person name="Jin H.M."/>
            <person name="Lee K."/>
            <person name="Park W."/>
            <person name="Jeon C.O."/>
        </authorList>
    </citation>
    <scope>NUCLEOTIDE SEQUENCE</scope>
    <source>
        <strain evidence="3">SC17</strain>
    </source>
</reference>
<protein>
    <submittedName>
        <fullName evidence="3">Acyltransferase</fullName>
    </submittedName>
</protein>